<evidence type="ECO:0000313" key="3">
    <source>
        <dbReference type="Proteomes" id="UP000765509"/>
    </source>
</evidence>
<organism evidence="2 3">
    <name type="scientific">Austropuccinia psidii MF-1</name>
    <dbReference type="NCBI Taxonomy" id="1389203"/>
    <lineage>
        <taxon>Eukaryota</taxon>
        <taxon>Fungi</taxon>
        <taxon>Dikarya</taxon>
        <taxon>Basidiomycota</taxon>
        <taxon>Pucciniomycotina</taxon>
        <taxon>Pucciniomycetes</taxon>
        <taxon>Pucciniales</taxon>
        <taxon>Sphaerophragmiaceae</taxon>
        <taxon>Austropuccinia</taxon>
    </lineage>
</organism>
<reference evidence="2" key="1">
    <citation type="submission" date="2021-03" db="EMBL/GenBank/DDBJ databases">
        <title>Draft genome sequence of rust myrtle Austropuccinia psidii MF-1, a brazilian biotype.</title>
        <authorList>
            <person name="Quecine M.C."/>
            <person name="Pachon D.M.R."/>
            <person name="Bonatelli M.L."/>
            <person name="Correr F.H."/>
            <person name="Franceschini L.M."/>
            <person name="Leite T.F."/>
            <person name="Margarido G.R.A."/>
            <person name="Almeida C.A."/>
            <person name="Ferrarezi J.A."/>
            <person name="Labate C.A."/>
        </authorList>
    </citation>
    <scope>NUCLEOTIDE SEQUENCE</scope>
    <source>
        <strain evidence="2">MF-1</strain>
    </source>
</reference>
<feature type="region of interest" description="Disordered" evidence="1">
    <location>
        <begin position="1"/>
        <end position="32"/>
    </location>
</feature>
<comment type="caution">
    <text evidence="2">The sequence shown here is derived from an EMBL/GenBank/DDBJ whole genome shotgun (WGS) entry which is preliminary data.</text>
</comment>
<keyword evidence="3" id="KW-1185">Reference proteome</keyword>
<dbReference type="EMBL" id="AVOT02003413">
    <property type="protein sequence ID" value="MBW0473449.1"/>
    <property type="molecule type" value="Genomic_DNA"/>
</dbReference>
<gene>
    <name evidence="2" type="ORF">O181_013164</name>
</gene>
<dbReference type="OrthoDB" id="2513234at2759"/>
<sequence>MTDTPTPTLPPTFPLLRHGRSKGTLNDPFVTETKRTDNPEAIIDQEYDPHHLQTAITQAINTITPKMKLKFDGSNFSNWEDHMAMLFDDFLDNPEYLMATTGCTTYGEKYVDPY</sequence>
<dbReference type="AlphaFoldDB" id="A0A9Q3BXN6"/>
<accession>A0A9Q3BXN6</accession>
<protein>
    <submittedName>
        <fullName evidence="2">Uncharacterized protein</fullName>
    </submittedName>
</protein>
<name>A0A9Q3BXN6_9BASI</name>
<evidence type="ECO:0000256" key="1">
    <source>
        <dbReference type="SAM" id="MobiDB-lite"/>
    </source>
</evidence>
<dbReference type="Proteomes" id="UP000765509">
    <property type="component" value="Unassembled WGS sequence"/>
</dbReference>
<proteinExistence type="predicted"/>
<evidence type="ECO:0000313" key="2">
    <source>
        <dbReference type="EMBL" id="MBW0473449.1"/>
    </source>
</evidence>